<dbReference type="GO" id="GO:0019843">
    <property type="term" value="F:rRNA binding"/>
    <property type="evidence" value="ECO:0007669"/>
    <property type="project" value="UniProtKB-UniRule"/>
</dbReference>
<dbReference type="EMBL" id="LHCF01000006">
    <property type="protein sequence ID" value="KOR75474.1"/>
    <property type="molecule type" value="Genomic_DNA"/>
</dbReference>
<evidence type="ECO:0000256" key="6">
    <source>
        <dbReference type="NCBIfam" id="TIGR03654"/>
    </source>
</evidence>
<gene>
    <name evidence="10" type="primary">rplF</name>
    <name evidence="10" type="ORF">CPX_001520</name>
</gene>
<dbReference type="PATRIC" id="fig|479893.3.peg.312"/>
<evidence type="ECO:0000313" key="10">
    <source>
        <dbReference type="EMBL" id="KOR75474.1"/>
    </source>
</evidence>
<keyword evidence="2 8" id="KW-0694">RNA-binding</keyword>
<dbReference type="Proteomes" id="UP000037386">
    <property type="component" value="Unassembled WGS sequence"/>
</dbReference>
<name>A0A0M1N0J4_9MOLU</name>
<organism evidence="10 11">
    <name type="scientific">Candidatus Phytoplasma pruni</name>
    <dbReference type="NCBI Taxonomy" id="479893"/>
    <lineage>
        <taxon>Bacteria</taxon>
        <taxon>Bacillati</taxon>
        <taxon>Mycoplasmatota</taxon>
        <taxon>Mollicutes</taxon>
        <taxon>Acholeplasmatales</taxon>
        <taxon>Acholeplasmataceae</taxon>
        <taxon>Candidatus Phytoplasma</taxon>
        <taxon>16SrIII (X-disease group)</taxon>
    </lineage>
</organism>
<dbReference type="InterPro" id="IPR002358">
    <property type="entry name" value="Ribosomal_uL6_CS"/>
</dbReference>
<reference evidence="11" key="1">
    <citation type="submission" date="2015-05" db="EMBL/GenBank/DDBJ databases">
        <title>Draft genome sequence of 'Candidatus Phytoplasma Pruni' strain CX, a plant pathogenic bacterium.</title>
        <authorList>
            <person name="Lee I.-M."/>
            <person name="Bottner-Parker K.D."/>
            <person name="Shao J."/>
            <person name="Gundersen-Rindal D.E."/>
            <person name="Zhao Y."/>
            <person name="Davis R.E."/>
        </authorList>
    </citation>
    <scope>NUCLEOTIDE SEQUENCE [LARGE SCALE GENOMIC DNA]</scope>
    <source>
        <strain evidence="11">CX</strain>
    </source>
</reference>
<feature type="domain" description="Large ribosomal subunit protein uL6 alpha-beta" evidence="9">
    <location>
        <begin position="11"/>
        <end position="79"/>
    </location>
</feature>
<dbReference type="PANTHER" id="PTHR11655:SF14">
    <property type="entry name" value="LARGE RIBOSOMAL SUBUNIT PROTEIN UL6M"/>
    <property type="match status" value="1"/>
</dbReference>
<dbReference type="InterPro" id="IPR000702">
    <property type="entry name" value="Ribosomal_uL6-like"/>
</dbReference>
<evidence type="ECO:0000256" key="2">
    <source>
        <dbReference type="ARBA" id="ARBA00022884"/>
    </source>
</evidence>
<dbReference type="SUPFAM" id="SSF56053">
    <property type="entry name" value="Ribosomal protein L6"/>
    <property type="match status" value="2"/>
</dbReference>
<evidence type="ECO:0000256" key="5">
    <source>
        <dbReference type="ARBA" id="ARBA00035454"/>
    </source>
</evidence>
<protein>
    <recommendedName>
        <fullName evidence="5 6">50S ribosomal protein L6</fullName>
    </recommendedName>
</protein>
<evidence type="ECO:0000256" key="1">
    <source>
        <dbReference type="ARBA" id="ARBA00022730"/>
    </source>
</evidence>
<dbReference type="GO" id="GO:0003735">
    <property type="term" value="F:structural constituent of ribosome"/>
    <property type="evidence" value="ECO:0007669"/>
    <property type="project" value="UniProtKB-UniRule"/>
</dbReference>
<dbReference type="GO" id="GO:0002181">
    <property type="term" value="P:cytoplasmic translation"/>
    <property type="evidence" value="ECO:0007669"/>
    <property type="project" value="TreeGrafter"/>
</dbReference>
<feature type="domain" description="Large ribosomal subunit protein uL6 alpha-beta" evidence="9">
    <location>
        <begin position="91"/>
        <end position="165"/>
    </location>
</feature>
<comment type="caution">
    <text evidence="10">The sequence shown here is derived from an EMBL/GenBank/DDBJ whole genome shotgun (WGS) entry which is preliminary data.</text>
</comment>
<dbReference type="PIRSF" id="PIRSF002162">
    <property type="entry name" value="Ribosomal_L6"/>
    <property type="match status" value="1"/>
</dbReference>
<dbReference type="PRINTS" id="PR00059">
    <property type="entry name" value="RIBOSOMALL6"/>
</dbReference>
<proteinExistence type="inferred from homology"/>
<dbReference type="InterPro" id="IPR036789">
    <property type="entry name" value="Ribosomal_uL6-like_a/b-dom_sf"/>
</dbReference>
<keyword evidence="1 8" id="KW-0699">rRNA-binding</keyword>
<dbReference type="PANTHER" id="PTHR11655">
    <property type="entry name" value="60S/50S RIBOSOMAL PROTEIN L6/L9"/>
    <property type="match status" value="1"/>
</dbReference>
<accession>A0A0M1N0J4</accession>
<evidence type="ECO:0000256" key="8">
    <source>
        <dbReference type="RuleBase" id="RU003870"/>
    </source>
</evidence>
<keyword evidence="3 7" id="KW-0689">Ribosomal protein</keyword>
<keyword evidence="4 7" id="KW-0687">Ribonucleoprotein</keyword>
<dbReference type="PROSITE" id="PS00525">
    <property type="entry name" value="RIBOSOMAL_L6_1"/>
    <property type="match status" value="1"/>
</dbReference>
<dbReference type="STRING" id="479893.CPX_001520"/>
<dbReference type="Pfam" id="PF00347">
    <property type="entry name" value="Ribosomal_L6"/>
    <property type="match status" value="2"/>
</dbReference>
<dbReference type="AlphaFoldDB" id="A0A0M1N0J4"/>
<evidence type="ECO:0000256" key="4">
    <source>
        <dbReference type="ARBA" id="ARBA00023274"/>
    </source>
</evidence>
<comment type="function">
    <text evidence="8">This protein binds to the 23S rRNA, and is important in its secondary structure. It is located near the subunit interface in the base of the L7/L12 stalk, and near the tRNA binding site of the peptidyltransferase center.</text>
</comment>
<evidence type="ECO:0000259" key="9">
    <source>
        <dbReference type="Pfam" id="PF00347"/>
    </source>
</evidence>
<dbReference type="RefSeq" id="WP_053521439.1">
    <property type="nucleotide sequence ID" value="NZ_LHCF01000006.1"/>
</dbReference>
<dbReference type="InterPro" id="IPR019906">
    <property type="entry name" value="Ribosomal_uL6_bac-type"/>
</dbReference>
<dbReference type="InterPro" id="IPR020040">
    <property type="entry name" value="Ribosomal_uL6_a/b-dom"/>
</dbReference>
<evidence type="ECO:0000256" key="3">
    <source>
        <dbReference type="ARBA" id="ARBA00022980"/>
    </source>
</evidence>
<dbReference type="GO" id="GO:0022625">
    <property type="term" value="C:cytosolic large ribosomal subunit"/>
    <property type="evidence" value="ECO:0007669"/>
    <property type="project" value="UniProtKB-UniRule"/>
</dbReference>
<dbReference type="Gene3D" id="3.90.930.12">
    <property type="entry name" value="Ribosomal protein L6, alpha-beta domain"/>
    <property type="match status" value="2"/>
</dbReference>
<evidence type="ECO:0000313" key="11">
    <source>
        <dbReference type="Proteomes" id="UP000037386"/>
    </source>
</evidence>
<sequence>MSRVGNKVITVPKGVEVDIQDNNFITVKSSKGQLEYQFNPSLKIDYKDNLISVKRPNDKIFMKKIHGTTRALLNNMITGLDQFFVKQMEIVGLGYNVQKKDSTLTFNLGFSHPIVMNIPAGLEVTIVKNTEITVKGVDKQFVGEFAAKNAKLSKPEPYKGKGIRYVGQYIHRKAGKSAKK</sequence>
<dbReference type="OrthoDB" id="9805007at2"/>
<evidence type="ECO:0000256" key="7">
    <source>
        <dbReference type="RuleBase" id="RU003869"/>
    </source>
</evidence>
<dbReference type="NCBIfam" id="TIGR03654">
    <property type="entry name" value="L6_bact"/>
    <property type="match status" value="1"/>
</dbReference>
<comment type="similarity">
    <text evidence="7">Belongs to the universal ribosomal protein uL6 family.</text>
</comment>
<dbReference type="FunFam" id="3.90.930.12:FF:000002">
    <property type="entry name" value="50S ribosomal protein L6"/>
    <property type="match status" value="1"/>
</dbReference>